<evidence type="ECO:0000313" key="1">
    <source>
        <dbReference type="EMBL" id="GFF32936.1"/>
    </source>
</evidence>
<evidence type="ECO:0000313" key="2">
    <source>
        <dbReference type="Proteomes" id="UP000465221"/>
    </source>
</evidence>
<accession>A0A8H3NJ66</accession>
<dbReference type="AlphaFoldDB" id="A0A8H3NJ66"/>
<gene>
    <name evidence="1" type="ORF">IFM46972_03717</name>
</gene>
<protein>
    <submittedName>
        <fullName evidence="1">Uncharacterized protein</fullName>
    </submittedName>
</protein>
<sequence length="68" mass="7395">MIVQVADNPSVGNPFVPELPWKGDHSTWIVEKAVKIDEGTLSTRIGKLNAAAWKIVPDKTLILPDSAD</sequence>
<comment type="caution">
    <text evidence="1">The sequence shown here is derived from an EMBL/GenBank/DDBJ whole genome shotgun (WGS) entry which is preliminary data.</text>
</comment>
<dbReference type="Proteomes" id="UP000465221">
    <property type="component" value="Unassembled WGS sequence"/>
</dbReference>
<name>A0A8H3NJ66_9EURO</name>
<organism evidence="1 2">
    <name type="scientific">Aspergillus udagawae</name>
    <dbReference type="NCBI Taxonomy" id="91492"/>
    <lineage>
        <taxon>Eukaryota</taxon>
        <taxon>Fungi</taxon>
        <taxon>Dikarya</taxon>
        <taxon>Ascomycota</taxon>
        <taxon>Pezizomycotina</taxon>
        <taxon>Eurotiomycetes</taxon>
        <taxon>Eurotiomycetidae</taxon>
        <taxon>Eurotiales</taxon>
        <taxon>Aspergillaceae</taxon>
        <taxon>Aspergillus</taxon>
        <taxon>Aspergillus subgen. Fumigati</taxon>
    </lineage>
</organism>
<dbReference type="EMBL" id="BLKC01000020">
    <property type="protein sequence ID" value="GFF32936.1"/>
    <property type="molecule type" value="Genomic_DNA"/>
</dbReference>
<reference evidence="1 2" key="1">
    <citation type="submission" date="2020-01" db="EMBL/GenBank/DDBJ databases">
        <title>Draft genome sequence of Aspergillus udagawae IFM 46972.</title>
        <authorList>
            <person name="Takahashi H."/>
            <person name="Yaguchi T."/>
        </authorList>
    </citation>
    <scope>NUCLEOTIDE SEQUENCE [LARGE SCALE GENOMIC DNA]</scope>
    <source>
        <strain evidence="1 2">IFM 46972</strain>
    </source>
</reference>
<proteinExistence type="predicted"/>